<feature type="transmembrane region" description="Helical" evidence="1">
    <location>
        <begin position="26"/>
        <end position="46"/>
    </location>
</feature>
<dbReference type="EMBL" id="CAIJDP010000089">
    <property type="protein sequence ID" value="CAD0009135.1"/>
    <property type="molecule type" value="Genomic_DNA"/>
</dbReference>
<evidence type="ECO:0000256" key="1">
    <source>
        <dbReference type="SAM" id="Phobius"/>
    </source>
</evidence>
<sequence length="154" mass="18602">MELNFLFQRVQLLDNHKVKEKYLRNLVYSLIIINIWTLYCLFSSYEKQVFYGFMLQKYFLKSVAAAVFFGTSIIVLRLILYKLVRFQNILKSNFVYSFLGVLNLWLFAIWLIVIFMRVNTFGFFDSFEILIFTSPLLISTFIFTDLYIYRLVYF</sequence>
<dbReference type="Proteomes" id="UP000530060">
    <property type="component" value="Unassembled WGS sequence"/>
</dbReference>
<feature type="transmembrane region" description="Helical" evidence="1">
    <location>
        <begin position="93"/>
        <end position="117"/>
    </location>
</feature>
<accession>A0A6V6ZBX2</accession>
<evidence type="ECO:0000313" key="2">
    <source>
        <dbReference type="EMBL" id="CAD0009135.1"/>
    </source>
</evidence>
<proteinExistence type="predicted"/>
<reference evidence="2 3" key="1">
    <citation type="submission" date="2020-06" db="EMBL/GenBank/DDBJ databases">
        <authorList>
            <person name="Criscuolo A."/>
        </authorList>
    </citation>
    <scope>NUCLEOTIDE SEQUENCE [LARGE SCALE GENOMIC DNA]</scope>
    <source>
        <strain evidence="3">CIP 111411</strain>
    </source>
</reference>
<organism evidence="2 3">
    <name type="scientific">Flavobacterium salmonis</name>
    <dbReference type="NCBI Taxonomy" id="2654844"/>
    <lineage>
        <taxon>Bacteria</taxon>
        <taxon>Pseudomonadati</taxon>
        <taxon>Bacteroidota</taxon>
        <taxon>Flavobacteriia</taxon>
        <taxon>Flavobacteriales</taxon>
        <taxon>Flavobacteriaceae</taxon>
        <taxon>Flavobacterium</taxon>
    </lineage>
</organism>
<feature type="transmembrane region" description="Helical" evidence="1">
    <location>
        <begin position="129"/>
        <end position="149"/>
    </location>
</feature>
<protein>
    <submittedName>
        <fullName evidence="2">Uncharacterized protein</fullName>
    </submittedName>
</protein>
<name>A0A6V6ZBX2_9FLAO</name>
<gene>
    <name evidence="2" type="ORF">FLAT13_04765</name>
</gene>
<feature type="transmembrane region" description="Helical" evidence="1">
    <location>
        <begin position="58"/>
        <end position="81"/>
    </location>
</feature>
<dbReference type="AlphaFoldDB" id="A0A6V6ZBX2"/>
<keyword evidence="1" id="KW-1133">Transmembrane helix</keyword>
<keyword evidence="3" id="KW-1185">Reference proteome</keyword>
<keyword evidence="1" id="KW-0812">Transmembrane</keyword>
<keyword evidence="1" id="KW-0472">Membrane</keyword>
<evidence type="ECO:0000313" key="3">
    <source>
        <dbReference type="Proteomes" id="UP000530060"/>
    </source>
</evidence>
<comment type="caution">
    <text evidence="2">The sequence shown here is derived from an EMBL/GenBank/DDBJ whole genome shotgun (WGS) entry which is preliminary data.</text>
</comment>